<feature type="transmembrane region" description="Helical" evidence="5">
    <location>
        <begin position="332"/>
        <end position="352"/>
    </location>
</feature>
<keyword evidence="3 5" id="KW-1133">Transmembrane helix</keyword>
<reference evidence="7 8" key="1">
    <citation type="submission" date="2017-04" db="EMBL/GenBank/DDBJ databases">
        <title>Comparative genome analysis of Subtercola boreus.</title>
        <authorList>
            <person name="Cho Y.-J."/>
            <person name="Cho A."/>
            <person name="Kim O.-S."/>
            <person name="Lee J.-I."/>
        </authorList>
    </citation>
    <scope>NUCLEOTIDE SEQUENCE [LARGE SCALE GENOMIC DNA]</scope>
    <source>
        <strain evidence="7 8">P27444</strain>
    </source>
</reference>
<comment type="caution">
    <text evidence="7">The sequence shown here is derived from an EMBL/GenBank/DDBJ whole genome shotgun (WGS) entry which is preliminary data.</text>
</comment>
<dbReference type="AlphaFoldDB" id="A0A3E0VQV6"/>
<feature type="transmembrane region" description="Helical" evidence="5">
    <location>
        <begin position="75"/>
        <end position="93"/>
    </location>
</feature>
<dbReference type="GO" id="GO:0016020">
    <property type="term" value="C:membrane"/>
    <property type="evidence" value="ECO:0007669"/>
    <property type="project" value="UniProtKB-SubCell"/>
</dbReference>
<feature type="domain" description="Integral membrane bound transporter" evidence="6">
    <location>
        <begin position="220"/>
        <end position="345"/>
    </location>
</feature>
<gene>
    <name evidence="7" type="ORF">B7R21_11835</name>
</gene>
<dbReference type="RefSeq" id="WP_116283454.1">
    <property type="nucleotide sequence ID" value="NZ_NBXA01000022.1"/>
</dbReference>
<feature type="transmembrane region" description="Helical" evidence="5">
    <location>
        <begin position="210"/>
        <end position="227"/>
    </location>
</feature>
<feature type="transmembrane region" description="Helical" evidence="5">
    <location>
        <begin position="301"/>
        <end position="320"/>
    </location>
</feature>
<evidence type="ECO:0000256" key="3">
    <source>
        <dbReference type="ARBA" id="ARBA00022989"/>
    </source>
</evidence>
<evidence type="ECO:0000313" key="8">
    <source>
        <dbReference type="Proteomes" id="UP000256709"/>
    </source>
</evidence>
<protein>
    <recommendedName>
        <fullName evidence="6">Integral membrane bound transporter domain-containing protein</fullName>
    </recommendedName>
</protein>
<feature type="transmembrane region" description="Helical" evidence="5">
    <location>
        <begin position="265"/>
        <end position="289"/>
    </location>
</feature>
<dbReference type="Proteomes" id="UP000256709">
    <property type="component" value="Unassembled WGS sequence"/>
</dbReference>
<comment type="subcellular location">
    <subcellularLocation>
        <location evidence="1">Membrane</location>
        <topology evidence="1">Multi-pass membrane protein</topology>
    </subcellularLocation>
</comment>
<organism evidence="7 8">
    <name type="scientific">Subtercola boreus</name>
    <dbReference type="NCBI Taxonomy" id="120213"/>
    <lineage>
        <taxon>Bacteria</taxon>
        <taxon>Bacillati</taxon>
        <taxon>Actinomycetota</taxon>
        <taxon>Actinomycetes</taxon>
        <taxon>Micrococcales</taxon>
        <taxon>Microbacteriaceae</taxon>
        <taxon>Subtercola</taxon>
    </lineage>
</organism>
<evidence type="ECO:0000256" key="2">
    <source>
        <dbReference type="ARBA" id="ARBA00022692"/>
    </source>
</evidence>
<dbReference type="Pfam" id="PF13515">
    <property type="entry name" value="FUSC_2"/>
    <property type="match status" value="1"/>
</dbReference>
<dbReference type="EMBL" id="NBXA01000022">
    <property type="protein sequence ID" value="RFA12015.1"/>
    <property type="molecule type" value="Genomic_DNA"/>
</dbReference>
<sequence length="364" mass="37471">MSTSTLLPYARSVVTVGEHGGAHRAAIRAGLSILIPFLVLLALGHVEWSIYAAFGAFTSVYGRNSSRSGRLRMQAAAAVVMVSAVLLGSLVAMLPGREWLAVLVASIVAVVAARVSDIFGFLPPGPLFAVFALCAIASVPGTAANLPIAFTVAGASALLAVVIGQAGRVRLVTPGRPDARGAIGPSADLRPAAPPASRAASPLAFRPFHYLRFGVAAAVAGSLSTALGIGHPYWAMVAAIVPLVAADLPNAFVRGTHRVLGTVVGLALAWLLLLLQPSGLVAILLVVGLQMAAELLIMRNYGLALVFVTPLALLMIDLVHPGDPTQLITDRGLETLLGTAVAIVIAWVTWLASRRPVATTGPLA</sequence>
<evidence type="ECO:0000256" key="1">
    <source>
        <dbReference type="ARBA" id="ARBA00004141"/>
    </source>
</evidence>
<dbReference type="OrthoDB" id="4989419at2"/>
<name>A0A3E0VQV6_9MICO</name>
<evidence type="ECO:0000259" key="6">
    <source>
        <dbReference type="Pfam" id="PF13515"/>
    </source>
</evidence>
<feature type="transmembrane region" description="Helical" evidence="5">
    <location>
        <begin position="99"/>
        <end position="115"/>
    </location>
</feature>
<dbReference type="InterPro" id="IPR049453">
    <property type="entry name" value="Memb_transporter_dom"/>
</dbReference>
<evidence type="ECO:0000313" key="7">
    <source>
        <dbReference type="EMBL" id="RFA12015.1"/>
    </source>
</evidence>
<keyword evidence="2 5" id="KW-0812">Transmembrane</keyword>
<feature type="transmembrane region" description="Helical" evidence="5">
    <location>
        <begin position="33"/>
        <end position="54"/>
    </location>
</feature>
<evidence type="ECO:0000256" key="4">
    <source>
        <dbReference type="ARBA" id="ARBA00023136"/>
    </source>
</evidence>
<keyword evidence="4 5" id="KW-0472">Membrane</keyword>
<feature type="transmembrane region" description="Helical" evidence="5">
    <location>
        <begin position="146"/>
        <end position="166"/>
    </location>
</feature>
<evidence type="ECO:0000256" key="5">
    <source>
        <dbReference type="SAM" id="Phobius"/>
    </source>
</evidence>
<proteinExistence type="predicted"/>
<accession>A0A3E0VQV6</accession>